<dbReference type="InterPro" id="IPR056176">
    <property type="entry name" value="TPR_COPA_B"/>
</dbReference>
<dbReference type="InterPro" id="IPR050844">
    <property type="entry name" value="Coatomer_complex_subunit"/>
</dbReference>
<name>A0AAV9JIR6_9PEZI</name>
<evidence type="ECO:0000256" key="5">
    <source>
        <dbReference type="ARBA" id="ARBA00022737"/>
    </source>
</evidence>
<feature type="domain" description="Coatomer alpha subunit C-terminal" evidence="13">
    <location>
        <begin position="848"/>
        <end position="1220"/>
    </location>
</feature>
<dbReference type="Pfam" id="PF00400">
    <property type="entry name" value="WD40"/>
    <property type="match status" value="5"/>
</dbReference>
<dbReference type="InterPro" id="IPR016391">
    <property type="entry name" value="Coatomer_asu"/>
</dbReference>
<keyword evidence="7 10" id="KW-0653">Protein transport</keyword>
<dbReference type="Pfam" id="PF06957">
    <property type="entry name" value="COPI_C"/>
    <property type="match status" value="1"/>
</dbReference>
<dbReference type="CDD" id="cd00200">
    <property type="entry name" value="WD40"/>
    <property type="match status" value="1"/>
</dbReference>
<dbReference type="SMART" id="SM00320">
    <property type="entry name" value="WD40"/>
    <property type="match status" value="7"/>
</dbReference>
<evidence type="ECO:0000259" key="14">
    <source>
        <dbReference type="Pfam" id="PF23953"/>
    </source>
</evidence>
<keyword evidence="16" id="KW-1185">Reference proteome</keyword>
<dbReference type="SUPFAM" id="SSF50978">
    <property type="entry name" value="WD40 repeat-like"/>
    <property type="match status" value="1"/>
</dbReference>
<dbReference type="InterPro" id="IPR020472">
    <property type="entry name" value="WD40_PAC1"/>
</dbReference>
<evidence type="ECO:0000256" key="2">
    <source>
        <dbReference type="ARBA" id="ARBA00022448"/>
    </source>
</evidence>
<evidence type="ECO:0000256" key="4">
    <source>
        <dbReference type="ARBA" id="ARBA00022574"/>
    </source>
</evidence>
<keyword evidence="6 10" id="KW-0931">ER-Golgi transport</keyword>
<dbReference type="PROSITE" id="PS50082">
    <property type="entry name" value="WD_REPEATS_2"/>
    <property type="match status" value="5"/>
</dbReference>
<proteinExistence type="predicted"/>
<dbReference type="Pfam" id="PF23953">
    <property type="entry name" value="TPR_COPA_B"/>
    <property type="match status" value="1"/>
</dbReference>
<dbReference type="InterPro" id="IPR006692">
    <property type="entry name" value="Beta-prop_COPA/B_2nd"/>
</dbReference>
<comment type="function">
    <text evidence="10">The coatomer is a cytosolic protein complex that binds to dilysine motifs and reversibly associates with Golgi non-clathrin-coated vesicles, which further mediate biosynthetic protein transport from the ER, via the Golgi up to the trans Golgi network.</text>
</comment>
<comment type="caution">
    <text evidence="15">The sequence shown here is derived from an EMBL/GenBank/DDBJ whole genome shotgun (WGS) entry which is preliminary data.</text>
</comment>
<keyword evidence="4 11" id="KW-0853">WD repeat</keyword>
<dbReference type="SUPFAM" id="SSF63829">
    <property type="entry name" value="Calcium-dependent phosphotriesterase"/>
    <property type="match status" value="1"/>
</dbReference>
<feature type="repeat" description="WD" evidence="11">
    <location>
        <begin position="137"/>
        <end position="178"/>
    </location>
</feature>
<dbReference type="InterPro" id="IPR036322">
    <property type="entry name" value="WD40_repeat_dom_sf"/>
</dbReference>
<feature type="domain" description="COPA/B second beta-propeller" evidence="12">
    <location>
        <begin position="351"/>
        <end position="596"/>
    </location>
</feature>
<dbReference type="Pfam" id="PF04053">
    <property type="entry name" value="B-prop_COPA_B_2nd"/>
    <property type="match status" value="1"/>
</dbReference>
<comment type="subcellular location">
    <subcellularLocation>
        <location evidence="10">Cytoplasm</location>
    </subcellularLocation>
    <subcellularLocation>
        <location evidence="1 10">Golgi apparatus membrane</location>
        <topology evidence="1 10">Peripheral membrane protein</topology>
        <orientation evidence="1">Cytoplasmic side</orientation>
    </subcellularLocation>
</comment>
<comment type="subunit">
    <text evidence="10">Oligomeric complex that consists of at least the alpha, beta, beta', gamma, delta, epsilon and zeta subunits.</text>
</comment>
<evidence type="ECO:0000256" key="6">
    <source>
        <dbReference type="ARBA" id="ARBA00022892"/>
    </source>
</evidence>
<gene>
    <name evidence="15" type="ORF">LTR36_003632</name>
</gene>
<accession>A0AAV9JIR6</accession>
<evidence type="ECO:0000259" key="13">
    <source>
        <dbReference type="Pfam" id="PF06957"/>
    </source>
</evidence>
<dbReference type="InterPro" id="IPR001680">
    <property type="entry name" value="WD40_rpt"/>
</dbReference>
<dbReference type="CDD" id="cd22948">
    <property type="entry name" value="Coatomer_WDAD_alpha"/>
    <property type="match status" value="1"/>
</dbReference>
<dbReference type="GO" id="GO:0006890">
    <property type="term" value="P:retrograde vesicle-mediated transport, Golgi to endoplasmic reticulum"/>
    <property type="evidence" value="ECO:0007669"/>
    <property type="project" value="TreeGrafter"/>
</dbReference>
<evidence type="ECO:0000256" key="3">
    <source>
        <dbReference type="ARBA" id="ARBA00022490"/>
    </source>
</evidence>
<dbReference type="EMBL" id="JAVFHQ010000021">
    <property type="protein sequence ID" value="KAK4545081.1"/>
    <property type="molecule type" value="Genomic_DNA"/>
</dbReference>
<evidence type="ECO:0000313" key="16">
    <source>
        <dbReference type="Proteomes" id="UP001324427"/>
    </source>
</evidence>
<dbReference type="InterPro" id="IPR015943">
    <property type="entry name" value="WD40/YVTN_repeat-like_dom_sf"/>
</dbReference>
<dbReference type="Gene3D" id="2.130.10.10">
    <property type="entry name" value="YVTN repeat-like/Quinoprotein amine dehydrogenase"/>
    <property type="match status" value="1"/>
</dbReference>
<evidence type="ECO:0000313" key="15">
    <source>
        <dbReference type="EMBL" id="KAK4545081.1"/>
    </source>
</evidence>
<dbReference type="AlphaFoldDB" id="A0AAV9JIR6"/>
<organism evidence="15 16">
    <name type="scientific">Oleoguttula mirabilis</name>
    <dbReference type="NCBI Taxonomy" id="1507867"/>
    <lineage>
        <taxon>Eukaryota</taxon>
        <taxon>Fungi</taxon>
        <taxon>Dikarya</taxon>
        <taxon>Ascomycota</taxon>
        <taxon>Pezizomycotina</taxon>
        <taxon>Dothideomycetes</taxon>
        <taxon>Dothideomycetidae</taxon>
        <taxon>Mycosphaerellales</taxon>
        <taxon>Teratosphaeriaceae</taxon>
        <taxon>Oleoguttula</taxon>
    </lineage>
</organism>
<dbReference type="GO" id="GO:0006891">
    <property type="term" value="P:intra-Golgi vesicle-mediated transport"/>
    <property type="evidence" value="ECO:0007669"/>
    <property type="project" value="TreeGrafter"/>
</dbReference>
<keyword evidence="3 10" id="KW-0963">Cytoplasm</keyword>
<sequence length="1222" mass="136110">MASTSPMLTKFESKSSRAKGIAFHPKRPWILVSLHSSTIQLWDYRMGTLIDRFEEHDGPVRGIDFHKTQPLFVSGGDDYKIKVWSYQTRRCLFTLNGHLDYVRTVFFHHELPWIISSSDDQTIRIWNWQNRSLICTMTGHNHYTMCAQFHPKEDLVVSASLDQSVRVWDISGLRKKHSAPTSMSFEDQMAVSRGGQNQADMFGNTDAVVKFVLEGHDRGVNWVAFHPTLPLIVSAGDDRLVKLWRMSETKAWEVDTCRGHFQNASACLFHPHQDLILSVGEDKTIRVWDLNKRTSVQSFKRENDRFWVIAAHPEINLFAAGHDNGVMVFKLERERPASAVHMNQLFYITKEKHVRSYDFGKNLESPSMLSLKKLGSAWTPPRTLSYNPAERAVLVTSPADNGVYELINLPRDASGTVEPSNTMRGPGSAAVFVARNRFAVFNQANQQIDIKDLSNSTTKTFKPPPGTTDMTYGGPGCLLLVSPTTVYLYDIQQKKQLAELAVAGVKYVVWSTDGLHAALLSKHNVTIVNKSLEQVSTLHETIRIKSATWDDAGVLLYSTLNHIKYTLMNGDNGIVRTLEHTVYLVRVKGRSIYCLDRSAKPKVLTIDPTEYRFKLALVKRHYDEMLNIIKTSSLVGQSIISYLQKKGYPEIALQFVQDPQTRFELSIECGNLDVAVEMAKQLDRPKLWQRLSTEALAHGNHQVVEMTYQKLRNFDKLSFLYLATGDQAKLQRMAKIAEHRGDMTSRFQNALYLGDVENRIDMFQELDQYPLAFLTAKAHGIDEKCQEILEASGLTEEEVTLPSLGKPMQPARAIVPTFKANWPTRSTGTSSFEKALMADGDEIAAPATNGHADEDFLAAEEAPANGLIEEGEDDDAAAGWDLGDDAAPDAEADDFVDVGAESPGRAGSSEADLWTRNSPLAADHAAAGSFDSAMNLLNRQIGAVNFKPLEERFLEIYSASRTFLPANAGMPPLVNFVRRTPGETDPRKYLPLIPRDVESVQSGELAAGKTAMKGNKLEDGISCFKKALHMLMVNAAPSQAQVQEAQQSVQQAAQYVLAMSVELERRKLVGSTTDISSLPEDQRKRALELSAYFTVPAMEPQHQTLALFSAMNFASKNKQMGSALSFANALIERGTNAKFKETARRVKTQAERSPTDAIDVEFDAFNEFDICGASHTPIYAGEASSACPFDGIKYQTKYKGTVCRVCEVCEIGKASSGLRLTV</sequence>
<protein>
    <recommendedName>
        <fullName evidence="10">Coatomer subunit alpha</fullName>
    </recommendedName>
</protein>
<evidence type="ECO:0000256" key="8">
    <source>
        <dbReference type="ARBA" id="ARBA00023034"/>
    </source>
</evidence>
<dbReference type="GO" id="GO:0000139">
    <property type="term" value="C:Golgi membrane"/>
    <property type="evidence" value="ECO:0007669"/>
    <property type="project" value="UniProtKB-SubCell"/>
</dbReference>
<dbReference type="GO" id="GO:0006886">
    <property type="term" value="P:intracellular protein transport"/>
    <property type="evidence" value="ECO:0007669"/>
    <property type="project" value="UniProtKB-UniRule"/>
</dbReference>
<dbReference type="InterPro" id="IPR019775">
    <property type="entry name" value="WD40_repeat_CS"/>
</dbReference>
<feature type="domain" description="COPA/B TPR" evidence="14">
    <location>
        <begin position="624"/>
        <end position="787"/>
    </location>
</feature>
<feature type="repeat" description="WD" evidence="11">
    <location>
        <begin position="257"/>
        <end position="298"/>
    </location>
</feature>
<dbReference type="FunFam" id="2.130.10.10:FF:000022">
    <property type="entry name" value="Coatomer subunit alpha"/>
    <property type="match status" value="1"/>
</dbReference>
<keyword evidence="8 10" id="KW-0333">Golgi apparatus</keyword>
<feature type="repeat" description="WD" evidence="11">
    <location>
        <begin position="213"/>
        <end position="254"/>
    </location>
</feature>
<keyword evidence="5" id="KW-0677">Repeat</keyword>
<evidence type="ECO:0000256" key="9">
    <source>
        <dbReference type="ARBA" id="ARBA00023136"/>
    </source>
</evidence>
<dbReference type="PANTHER" id="PTHR19876">
    <property type="entry name" value="COATOMER"/>
    <property type="match status" value="1"/>
</dbReference>
<keyword evidence="2 10" id="KW-0813">Transport</keyword>
<evidence type="ECO:0000259" key="12">
    <source>
        <dbReference type="Pfam" id="PF04053"/>
    </source>
</evidence>
<reference evidence="15 16" key="1">
    <citation type="submission" date="2021-11" db="EMBL/GenBank/DDBJ databases">
        <title>Black yeast isolated from Biological Soil Crust.</title>
        <authorList>
            <person name="Kurbessoian T."/>
        </authorList>
    </citation>
    <scope>NUCLEOTIDE SEQUENCE [LARGE SCALE GENOMIC DNA]</scope>
    <source>
        <strain evidence="15 16">CCFEE 5522</strain>
    </source>
</reference>
<dbReference type="PRINTS" id="PR00320">
    <property type="entry name" value="GPROTEINBRPT"/>
</dbReference>
<dbReference type="GO" id="GO:0005198">
    <property type="term" value="F:structural molecule activity"/>
    <property type="evidence" value="ECO:0007669"/>
    <property type="project" value="InterPro"/>
</dbReference>
<dbReference type="GO" id="GO:0006888">
    <property type="term" value="P:endoplasmic reticulum to Golgi vesicle-mediated transport"/>
    <property type="evidence" value="ECO:0007669"/>
    <property type="project" value="InterPro"/>
</dbReference>
<dbReference type="GO" id="GO:0030126">
    <property type="term" value="C:COPI vesicle coat"/>
    <property type="evidence" value="ECO:0007669"/>
    <property type="project" value="UniProtKB-UniRule"/>
</dbReference>
<evidence type="ECO:0000256" key="7">
    <source>
        <dbReference type="ARBA" id="ARBA00022927"/>
    </source>
</evidence>
<feature type="repeat" description="WD" evidence="11">
    <location>
        <begin position="53"/>
        <end position="94"/>
    </location>
</feature>
<dbReference type="InterPro" id="IPR047312">
    <property type="entry name" value="Coatomer_alpha_WD-assoc_reg"/>
</dbReference>
<keyword evidence="9 10" id="KW-0472">Membrane</keyword>
<dbReference type="PROSITE" id="PS00678">
    <property type="entry name" value="WD_REPEATS_1"/>
    <property type="match status" value="2"/>
</dbReference>
<evidence type="ECO:0000256" key="1">
    <source>
        <dbReference type="ARBA" id="ARBA00004255"/>
    </source>
</evidence>
<dbReference type="FunFam" id="1.25.40.470:FF:000002">
    <property type="entry name" value="Coatomer subunit alpha"/>
    <property type="match status" value="1"/>
</dbReference>
<dbReference type="PANTHER" id="PTHR19876:SF1">
    <property type="entry name" value="COATOMER SUBUNIT ALPHA"/>
    <property type="match status" value="1"/>
</dbReference>
<dbReference type="Gene3D" id="1.25.40.470">
    <property type="match status" value="1"/>
</dbReference>
<evidence type="ECO:0000256" key="11">
    <source>
        <dbReference type="PROSITE-ProRule" id="PRU00221"/>
    </source>
</evidence>
<dbReference type="Proteomes" id="UP001324427">
    <property type="component" value="Unassembled WGS sequence"/>
</dbReference>
<evidence type="ECO:0000256" key="10">
    <source>
        <dbReference type="PIRNR" id="PIRNR003354"/>
    </source>
</evidence>
<dbReference type="PIRSF" id="PIRSF003354">
    <property type="entry name" value="Coatomer_alpha_subunit"/>
    <property type="match status" value="1"/>
</dbReference>
<dbReference type="InterPro" id="IPR010714">
    <property type="entry name" value="Coatomer_asu_C"/>
</dbReference>
<dbReference type="PROSITE" id="PS50294">
    <property type="entry name" value="WD_REPEATS_REGION"/>
    <property type="match status" value="5"/>
</dbReference>
<feature type="repeat" description="WD" evidence="11">
    <location>
        <begin position="95"/>
        <end position="136"/>
    </location>
</feature>